<organism evidence="1">
    <name type="scientific">Lepeophtheirus salmonis</name>
    <name type="common">Salmon louse</name>
    <name type="synonym">Caligus salmonis</name>
    <dbReference type="NCBI Taxonomy" id="72036"/>
    <lineage>
        <taxon>Eukaryota</taxon>
        <taxon>Metazoa</taxon>
        <taxon>Ecdysozoa</taxon>
        <taxon>Arthropoda</taxon>
        <taxon>Crustacea</taxon>
        <taxon>Multicrustacea</taxon>
        <taxon>Hexanauplia</taxon>
        <taxon>Copepoda</taxon>
        <taxon>Siphonostomatoida</taxon>
        <taxon>Caligidae</taxon>
        <taxon>Lepeophtheirus</taxon>
    </lineage>
</organism>
<protein>
    <submittedName>
        <fullName evidence="1">Uncharacterized protein</fullName>
    </submittedName>
</protein>
<evidence type="ECO:0000313" key="1">
    <source>
        <dbReference type="EMBL" id="CDW32454.1"/>
    </source>
</evidence>
<dbReference type="AlphaFoldDB" id="A0A0K2U2D6"/>
<name>A0A0K2U2D6_LEPSM</name>
<dbReference type="EMBL" id="HACA01015093">
    <property type="protein sequence ID" value="CDW32454.1"/>
    <property type="molecule type" value="Transcribed_RNA"/>
</dbReference>
<reference evidence="1" key="1">
    <citation type="submission" date="2014-05" db="EMBL/GenBank/DDBJ databases">
        <authorList>
            <person name="Chronopoulou M."/>
        </authorList>
    </citation>
    <scope>NUCLEOTIDE SEQUENCE</scope>
    <source>
        <tissue evidence="1">Whole organism</tissue>
    </source>
</reference>
<sequence>MKVGAKDFQGVLKEEVFDPSDVQLFSVKLCLSVGVMPVHYTRTTKKWL</sequence>
<accession>A0A0K2U2D6</accession>
<proteinExistence type="predicted"/>